<evidence type="ECO:0000313" key="2">
    <source>
        <dbReference type="Proteomes" id="UP000770785"/>
    </source>
</evidence>
<accession>A0ABX0XB94</accession>
<evidence type="ECO:0000313" key="1">
    <source>
        <dbReference type="EMBL" id="NJC26543.1"/>
    </source>
</evidence>
<dbReference type="EMBL" id="JAATJH010000003">
    <property type="protein sequence ID" value="NJC26543.1"/>
    <property type="molecule type" value="Genomic_DNA"/>
</dbReference>
<proteinExistence type="predicted"/>
<reference evidence="1 2" key="1">
    <citation type="submission" date="2020-03" db="EMBL/GenBank/DDBJ databases">
        <title>Genomic Encyclopedia of Type Strains, Phase IV (KMG-IV): sequencing the most valuable type-strain genomes for metagenomic binning, comparative biology and taxonomic classification.</title>
        <authorList>
            <person name="Goeker M."/>
        </authorList>
    </citation>
    <scope>NUCLEOTIDE SEQUENCE [LARGE SCALE GENOMIC DNA]</scope>
    <source>
        <strain evidence="1 2">DSM 105096</strain>
    </source>
</reference>
<dbReference type="Proteomes" id="UP000770785">
    <property type="component" value="Unassembled WGS sequence"/>
</dbReference>
<protein>
    <submittedName>
        <fullName evidence="1">Uncharacterized protein</fullName>
    </submittedName>
</protein>
<keyword evidence="2" id="KW-1185">Reference proteome</keyword>
<name>A0ABX0XB94_9BACT</name>
<sequence length="202" mass="21779">MSNRWKQLHYRIEARNLFNDSGLAVDGLIALMESTEYGITVTVRSRMDDITNLITAGADNHQVFFQPTGSVFSSDITTLDTDGQNLPLGLSNQWTTECTAAGDVSGVVRVVLTDLTGIKSAASTIADGTALFDLSWTVTVADDVNAPPCENEEEIITDVVLTWAPVGGGDTIVARARTQTEKVPSISKSSMPSIWLKTLNTR</sequence>
<dbReference type="RefSeq" id="WP_168037315.1">
    <property type="nucleotide sequence ID" value="NZ_JAATJH010000003.1"/>
</dbReference>
<comment type="caution">
    <text evidence="1">The sequence shown here is derived from an EMBL/GenBank/DDBJ whole genome shotgun (WGS) entry which is preliminary data.</text>
</comment>
<gene>
    <name evidence="1" type="ORF">GGR27_002053</name>
</gene>
<organism evidence="1 2">
    <name type="scientific">Neolewinella antarctica</name>
    <dbReference type="NCBI Taxonomy" id="442734"/>
    <lineage>
        <taxon>Bacteria</taxon>
        <taxon>Pseudomonadati</taxon>
        <taxon>Bacteroidota</taxon>
        <taxon>Saprospiria</taxon>
        <taxon>Saprospirales</taxon>
        <taxon>Lewinellaceae</taxon>
        <taxon>Neolewinella</taxon>
    </lineage>
</organism>